<dbReference type="Proteomes" id="UP000230556">
    <property type="component" value="Unassembled WGS sequence"/>
</dbReference>
<proteinExistence type="predicted"/>
<evidence type="ECO:0000259" key="1">
    <source>
        <dbReference type="PROSITE" id="PS50994"/>
    </source>
</evidence>
<dbReference type="InterPro" id="IPR036397">
    <property type="entry name" value="RNaseH_sf"/>
</dbReference>
<dbReference type="AlphaFoldDB" id="A0A2M7FM41"/>
<dbReference type="GO" id="GO:0015074">
    <property type="term" value="P:DNA integration"/>
    <property type="evidence" value="ECO:0007669"/>
    <property type="project" value="InterPro"/>
</dbReference>
<sequence length="382" mass="44810">MMSKISKREYLIEVKKKYWKAAKGRKSQLLDDFCDFTKYHRKYATELLNKPLPKKWKHYKPRVKYYDQPVIDALKVIWESLDGICAERVYPQINSMLEKLIDCNEIVVSEETKHKLLKISLGSVKAILRKEKTRSIIRIGGTTKPGSLLKHQIAVRYGRWDEMAPGWCETDTVAHCGDTVAGSYISSLNTTDICSSWSEQCAILNKGEKAVTSAMDDIKKRLPFKLLGLDPDNGAEFINYSLFNYCQKNEINLTRSRPYHKNDNAHIEQKNWTAIRQLVGYSRFETEEQLNILNDLYANEWRLYLNFFQPTMKLKEKIKDTQTGRTKKKYYEAKTPYQRLIEHPDISEEKKDMLKSVYDCLNPIKLRQQIKRKINCLKRTLK</sequence>
<evidence type="ECO:0000313" key="3">
    <source>
        <dbReference type="Proteomes" id="UP000230556"/>
    </source>
</evidence>
<reference evidence="3" key="1">
    <citation type="submission" date="2017-09" db="EMBL/GenBank/DDBJ databases">
        <title>Depth-based differentiation of microbial function through sediment-hosted aquifers and enrichment of novel symbionts in the deep terrestrial subsurface.</title>
        <authorList>
            <person name="Probst A.J."/>
            <person name="Ladd B."/>
            <person name="Jarett J.K."/>
            <person name="Geller-Mcgrath D.E."/>
            <person name="Sieber C.M.K."/>
            <person name="Emerson J.B."/>
            <person name="Anantharaman K."/>
            <person name="Thomas B.C."/>
            <person name="Malmstrom R."/>
            <person name="Stieglmeier M."/>
            <person name="Klingl A."/>
            <person name="Woyke T."/>
            <person name="Ryan C.M."/>
            <person name="Banfield J.F."/>
        </authorList>
    </citation>
    <scope>NUCLEOTIDE SEQUENCE [LARGE SCALE GENOMIC DNA]</scope>
</reference>
<dbReference type="PROSITE" id="PS50994">
    <property type="entry name" value="INTEGRASE"/>
    <property type="match status" value="1"/>
</dbReference>
<comment type="caution">
    <text evidence="2">The sequence shown here is derived from an EMBL/GenBank/DDBJ whole genome shotgun (WGS) entry which is preliminary data.</text>
</comment>
<dbReference type="SUPFAM" id="SSF53098">
    <property type="entry name" value="Ribonuclease H-like"/>
    <property type="match status" value="1"/>
</dbReference>
<dbReference type="InterPro" id="IPR001584">
    <property type="entry name" value="Integrase_cat-core"/>
</dbReference>
<dbReference type="GO" id="GO:0003676">
    <property type="term" value="F:nucleic acid binding"/>
    <property type="evidence" value="ECO:0007669"/>
    <property type="project" value="InterPro"/>
</dbReference>
<feature type="domain" description="Integrase catalytic" evidence="1">
    <location>
        <begin position="161"/>
        <end position="335"/>
    </location>
</feature>
<name>A0A2M7FM41_9BACT</name>
<accession>A0A2M7FM41</accession>
<protein>
    <recommendedName>
        <fullName evidence="1">Integrase catalytic domain-containing protein</fullName>
    </recommendedName>
</protein>
<dbReference type="Gene3D" id="3.30.420.10">
    <property type="entry name" value="Ribonuclease H-like superfamily/Ribonuclease H"/>
    <property type="match status" value="1"/>
</dbReference>
<evidence type="ECO:0000313" key="2">
    <source>
        <dbReference type="EMBL" id="PIW06750.1"/>
    </source>
</evidence>
<gene>
    <name evidence="2" type="ORF">COW38_04375</name>
</gene>
<dbReference type="InterPro" id="IPR012337">
    <property type="entry name" value="RNaseH-like_sf"/>
</dbReference>
<organism evidence="2 3">
    <name type="scientific">Candidatus Collierbacteria bacterium CG17_big_fil_post_rev_8_21_14_2_50_45_7</name>
    <dbReference type="NCBI Taxonomy" id="1974536"/>
    <lineage>
        <taxon>Bacteria</taxon>
        <taxon>Candidatus Collieribacteriota</taxon>
    </lineage>
</organism>
<dbReference type="EMBL" id="PFFO01000194">
    <property type="protein sequence ID" value="PIW06750.1"/>
    <property type="molecule type" value="Genomic_DNA"/>
</dbReference>